<evidence type="ECO:0000313" key="3">
    <source>
        <dbReference type="Proteomes" id="UP001108029"/>
    </source>
</evidence>
<keyword evidence="3" id="KW-1185">Reference proteome</keyword>
<sequence length="51" mass="5556">MSVREHADNTGPHNVIVQQATRGVLGTDGQDINPSRSSRRSGEIRITRADV</sequence>
<name>A0A9Q3VQ68_9ACTN</name>
<protein>
    <submittedName>
        <fullName evidence="2">Uncharacterized protein</fullName>
    </submittedName>
</protein>
<dbReference type="Proteomes" id="UP001108029">
    <property type="component" value="Unassembled WGS sequence"/>
</dbReference>
<gene>
    <name evidence="2" type="ORF">LJ657_15510</name>
</gene>
<dbReference type="EMBL" id="JAJSBI010000006">
    <property type="protein sequence ID" value="MCD9875060.1"/>
    <property type="molecule type" value="Genomic_DNA"/>
</dbReference>
<dbReference type="RefSeq" id="WP_232649180.1">
    <property type="nucleotide sequence ID" value="NZ_JAJSBI010000006.1"/>
</dbReference>
<evidence type="ECO:0000313" key="2">
    <source>
        <dbReference type="EMBL" id="MCD9875060.1"/>
    </source>
</evidence>
<feature type="compositionally biased region" description="Basic and acidic residues" evidence="1">
    <location>
        <begin position="40"/>
        <end position="51"/>
    </location>
</feature>
<organism evidence="2 3">
    <name type="scientific">Streptomyces guryensis</name>
    <dbReference type="NCBI Taxonomy" id="2886947"/>
    <lineage>
        <taxon>Bacteria</taxon>
        <taxon>Bacillati</taxon>
        <taxon>Actinomycetota</taxon>
        <taxon>Actinomycetes</taxon>
        <taxon>Kitasatosporales</taxon>
        <taxon>Streptomycetaceae</taxon>
        <taxon>Streptomyces</taxon>
    </lineage>
</organism>
<evidence type="ECO:0000256" key="1">
    <source>
        <dbReference type="SAM" id="MobiDB-lite"/>
    </source>
</evidence>
<accession>A0A9Q3VQ68</accession>
<proteinExistence type="predicted"/>
<reference evidence="2" key="1">
    <citation type="submission" date="2021-12" db="EMBL/GenBank/DDBJ databases">
        <authorList>
            <person name="Lee J.-H."/>
            <person name="Kim S.-B."/>
        </authorList>
    </citation>
    <scope>NUCLEOTIDE SEQUENCE</scope>
    <source>
        <strain evidence="2">NR30</strain>
    </source>
</reference>
<comment type="caution">
    <text evidence="2">The sequence shown here is derived from an EMBL/GenBank/DDBJ whole genome shotgun (WGS) entry which is preliminary data.</text>
</comment>
<dbReference type="AlphaFoldDB" id="A0A9Q3VQ68"/>
<feature type="region of interest" description="Disordered" evidence="1">
    <location>
        <begin position="1"/>
        <end position="51"/>
    </location>
</feature>